<accession>A0ACB9ATB3</accession>
<sequence>MLSLSLRYQNFGDYYNDPTIIEDVGQTALGICSNESVSEPTFSNQFVEEFLTDIRVVTPKTSNFYVSSTRRSSSGNVTLYAISQCIENTTERICQNCLNTAYNNLYGCYPHTEGRATDLGCFMRKFKQLSHNCCSNCWCCPFVAYPSYVFVVSSTKKVQGRNRR</sequence>
<protein>
    <submittedName>
        <fullName evidence="1">Uncharacterized protein</fullName>
    </submittedName>
</protein>
<name>A0ACB9ATB3_9ASTR</name>
<evidence type="ECO:0000313" key="2">
    <source>
        <dbReference type="Proteomes" id="UP001056120"/>
    </source>
</evidence>
<dbReference type="Proteomes" id="UP001056120">
    <property type="component" value="Linkage Group LG24"/>
</dbReference>
<proteinExistence type="predicted"/>
<evidence type="ECO:0000313" key="1">
    <source>
        <dbReference type="EMBL" id="KAI3712706.1"/>
    </source>
</evidence>
<keyword evidence="2" id="KW-1185">Reference proteome</keyword>
<comment type="caution">
    <text evidence="1">The sequence shown here is derived from an EMBL/GenBank/DDBJ whole genome shotgun (WGS) entry which is preliminary data.</text>
</comment>
<gene>
    <name evidence="1" type="ORF">L1987_71269</name>
</gene>
<dbReference type="EMBL" id="CM042041">
    <property type="protein sequence ID" value="KAI3712706.1"/>
    <property type="molecule type" value="Genomic_DNA"/>
</dbReference>
<reference evidence="1 2" key="2">
    <citation type="journal article" date="2022" name="Mol. Ecol. Resour.">
        <title>The genomes of chicory, endive, great burdock and yacon provide insights into Asteraceae paleo-polyploidization history and plant inulin production.</title>
        <authorList>
            <person name="Fan W."/>
            <person name="Wang S."/>
            <person name="Wang H."/>
            <person name="Wang A."/>
            <person name="Jiang F."/>
            <person name="Liu H."/>
            <person name="Zhao H."/>
            <person name="Xu D."/>
            <person name="Zhang Y."/>
        </authorList>
    </citation>
    <scope>NUCLEOTIDE SEQUENCE [LARGE SCALE GENOMIC DNA]</scope>
    <source>
        <strain evidence="2">cv. Yunnan</strain>
        <tissue evidence="1">Leaves</tissue>
    </source>
</reference>
<organism evidence="1 2">
    <name type="scientific">Smallanthus sonchifolius</name>
    <dbReference type="NCBI Taxonomy" id="185202"/>
    <lineage>
        <taxon>Eukaryota</taxon>
        <taxon>Viridiplantae</taxon>
        <taxon>Streptophyta</taxon>
        <taxon>Embryophyta</taxon>
        <taxon>Tracheophyta</taxon>
        <taxon>Spermatophyta</taxon>
        <taxon>Magnoliopsida</taxon>
        <taxon>eudicotyledons</taxon>
        <taxon>Gunneridae</taxon>
        <taxon>Pentapetalae</taxon>
        <taxon>asterids</taxon>
        <taxon>campanulids</taxon>
        <taxon>Asterales</taxon>
        <taxon>Asteraceae</taxon>
        <taxon>Asteroideae</taxon>
        <taxon>Heliantheae alliance</taxon>
        <taxon>Millerieae</taxon>
        <taxon>Smallanthus</taxon>
    </lineage>
</organism>
<reference evidence="2" key="1">
    <citation type="journal article" date="2022" name="Mol. Ecol. Resour.">
        <title>The genomes of chicory, endive, great burdock and yacon provide insights into Asteraceae palaeo-polyploidization history and plant inulin production.</title>
        <authorList>
            <person name="Fan W."/>
            <person name="Wang S."/>
            <person name="Wang H."/>
            <person name="Wang A."/>
            <person name="Jiang F."/>
            <person name="Liu H."/>
            <person name="Zhao H."/>
            <person name="Xu D."/>
            <person name="Zhang Y."/>
        </authorList>
    </citation>
    <scope>NUCLEOTIDE SEQUENCE [LARGE SCALE GENOMIC DNA]</scope>
    <source>
        <strain evidence="2">cv. Yunnan</strain>
    </source>
</reference>